<evidence type="ECO:0000256" key="1">
    <source>
        <dbReference type="SAM" id="Phobius"/>
    </source>
</evidence>
<feature type="transmembrane region" description="Helical" evidence="1">
    <location>
        <begin position="20"/>
        <end position="44"/>
    </location>
</feature>
<sequence>MTSFPASAARAVLSRLLVRLRFLVVATLGAYAAINLLLIALSPFTQGWPTLAVTALAVPPMVLVMVYAVIPVAFRFGSPR</sequence>
<dbReference type="OrthoDB" id="7376211at2"/>
<dbReference type="EMBL" id="FUYX01000004">
    <property type="protein sequence ID" value="SKB69287.1"/>
    <property type="molecule type" value="Genomic_DNA"/>
</dbReference>
<proteinExistence type="predicted"/>
<keyword evidence="1" id="KW-1133">Transmembrane helix</keyword>
<dbReference type="EMBL" id="LMAR01000044">
    <property type="protein sequence ID" value="KQK29938.1"/>
    <property type="molecule type" value="Genomic_DNA"/>
</dbReference>
<keyword evidence="1" id="KW-0812">Transmembrane</keyword>
<organism evidence="2 4">
    <name type="scientific">Bosea thiooxidans</name>
    <dbReference type="NCBI Taxonomy" id="53254"/>
    <lineage>
        <taxon>Bacteria</taxon>
        <taxon>Pseudomonadati</taxon>
        <taxon>Pseudomonadota</taxon>
        <taxon>Alphaproteobacteria</taxon>
        <taxon>Hyphomicrobiales</taxon>
        <taxon>Boseaceae</taxon>
        <taxon>Bosea</taxon>
    </lineage>
</organism>
<dbReference type="AlphaFoldDB" id="A0A0Q3SXF1"/>
<name>A0A0Q3SXF1_9HYPH</name>
<keyword evidence="4" id="KW-1185">Reference proteome</keyword>
<accession>A0A0Q3SXF1</accession>
<dbReference type="Proteomes" id="UP000190130">
    <property type="component" value="Unassembled WGS sequence"/>
</dbReference>
<gene>
    <name evidence="2" type="ORF">ARD30_15915</name>
    <name evidence="3" type="ORF">SAMN05660750_01913</name>
</gene>
<evidence type="ECO:0000313" key="2">
    <source>
        <dbReference type="EMBL" id="KQK29938.1"/>
    </source>
</evidence>
<evidence type="ECO:0000313" key="3">
    <source>
        <dbReference type="EMBL" id="SKB69287.1"/>
    </source>
</evidence>
<reference evidence="3 5" key="2">
    <citation type="submission" date="2017-02" db="EMBL/GenBank/DDBJ databases">
        <authorList>
            <person name="Peterson S.W."/>
        </authorList>
    </citation>
    <scope>NUCLEOTIDE SEQUENCE [LARGE SCALE GENOMIC DNA]</scope>
    <source>
        <strain evidence="3 5">DSM 9653</strain>
    </source>
</reference>
<reference evidence="2 4" key="1">
    <citation type="submission" date="2015-10" db="EMBL/GenBank/DDBJ databases">
        <title>Draft genome of Bosea thiooxidans.</title>
        <authorList>
            <person name="Wang X."/>
        </authorList>
    </citation>
    <scope>NUCLEOTIDE SEQUENCE [LARGE SCALE GENOMIC DNA]</scope>
    <source>
        <strain evidence="2 4">CGMCC 9174</strain>
    </source>
</reference>
<feature type="transmembrane region" description="Helical" evidence="1">
    <location>
        <begin position="50"/>
        <end position="74"/>
    </location>
</feature>
<keyword evidence="1" id="KW-0472">Membrane</keyword>
<dbReference type="Proteomes" id="UP000051562">
    <property type="component" value="Unassembled WGS sequence"/>
</dbReference>
<protein>
    <submittedName>
        <fullName evidence="2">Uncharacterized protein</fullName>
    </submittedName>
</protein>
<dbReference type="RefSeq" id="WP_055728738.1">
    <property type="nucleotide sequence ID" value="NZ_FUYX01000004.1"/>
</dbReference>
<evidence type="ECO:0000313" key="4">
    <source>
        <dbReference type="Proteomes" id="UP000051562"/>
    </source>
</evidence>
<evidence type="ECO:0000313" key="5">
    <source>
        <dbReference type="Proteomes" id="UP000190130"/>
    </source>
</evidence>